<proteinExistence type="predicted"/>
<accession>A0ABS0CDJ9</accession>
<dbReference type="InterPro" id="IPR036412">
    <property type="entry name" value="HAD-like_sf"/>
</dbReference>
<dbReference type="InterPro" id="IPR023214">
    <property type="entry name" value="HAD_sf"/>
</dbReference>
<keyword evidence="2" id="KW-1185">Reference proteome</keyword>
<reference evidence="1 2" key="1">
    <citation type="submission" date="2020-10" db="EMBL/GenBank/DDBJ databases">
        <title>Identification of Nocardia species via Next-generation sequencing and recognition of intraspecies genetic diversity.</title>
        <authorList>
            <person name="Li P."/>
            <person name="Li P."/>
            <person name="Lu B."/>
        </authorList>
    </citation>
    <scope>NUCLEOTIDE SEQUENCE [LARGE SCALE GENOMIC DNA]</scope>
    <source>
        <strain evidence="1 2">N-11</strain>
    </source>
</reference>
<gene>
    <name evidence="1" type="ORF">IU470_25390</name>
</gene>
<dbReference type="SUPFAM" id="SSF56784">
    <property type="entry name" value="HAD-like"/>
    <property type="match status" value="1"/>
</dbReference>
<evidence type="ECO:0000313" key="2">
    <source>
        <dbReference type="Proteomes" id="UP000807309"/>
    </source>
</evidence>
<dbReference type="Gene3D" id="3.40.50.1000">
    <property type="entry name" value="HAD superfamily/HAD-like"/>
    <property type="match status" value="1"/>
</dbReference>
<evidence type="ECO:0000313" key="1">
    <source>
        <dbReference type="EMBL" id="MBF6228429.1"/>
    </source>
</evidence>
<dbReference type="GO" id="GO:0016787">
    <property type="term" value="F:hydrolase activity"/>
    <property type="evidence" value="ECO:0007669"/>
    <property type="project" value="UniProtKB-KW"/>
</dbReference>
<dbReference type="RefSeq" id="WP_195035335.1">
    <property type="nucleotide sequence ID" value="NZ_JADLRE010000022.1"/>
</dbReference>
<dbReference type="EMBL" id="JADLRE010000022">
    <property type="protein sequence ID" value="MBF6228429.1"/>
    <property type="molecule type" value="Genomic_DNA"/>
</dbReference>
<sequence>MSPRPTVLWDLDGTLIGQRRRAFATLMPAGAAWVFRDLMPPHRFLPLLGRTLRDVRANDTDHTNTELMLRLLAERVGTGRDVVEARLARLAEVEFARLRACFPARPAAVAAVRGLTQAGARQVVATNPLWPRSTVEARIRWGGHDLTSFAFVTSGETMRRAKPRLDFYRELLDRLGAAAGDCVMVGNDPASDGPAAQLGIPVFLLGARTTDIPLAVARTGLITAGDHRALRRWLGIEEDLCSSS</sequence>
<name>A0ABS0CDJ9_9NOCA</name>
<organism evidence="1 2">
    <name type="scientific">Nocardia abscessus</name>
    <dbReference type="NCBI Taxonomy" id="120957"/>
    <lineage>
        <taxon>Bacteria</taxon>
        <taxon>Bacillati</taxon>
        <taxon>Actinomycetota</taxon>
        <taxon>Actinomycetes</taxon>
        <taxon>Mycobacteriales</taxon>
        <taxon>Nocardiaceae</taxon>
        <taxon>Nocardia</taxon>
    </lineage>
</organism>
<comment type="caution">
    <text evidence="1">The sequence shown here is derived from an EMBL/GenBank/DDBJ whole genome shotgun (WGS) entry which is preliminary data.</text>
</comment>
<dbReference type="Proteomes" id="UP000807309">
    <property type="component" value="Unassembled WGS sequence"/>
</dbReference>
<protein>
    <submittedName>
        <fullName evidence="1">HAD family hydrolase</fullName>
    </submittedName>
</protein>
<keyword evidence="1" id="KW-0378">Hydrolase</keyword>
<dbReference type="Pfam" id="PF00702">
    <property type="entry name" value="Hydrolase"/>
    <property type="match status" value="1"/>
</dbReference>